<evidence type="ECO:0000313" key="1">
    <source>
        <dbReference type="EMBL" id="RSJ96651.1"/>
    </source>
</evidence>
<dbReference type="RefSeq" id="WP_260470249.1">
    <property type="nucleotide sequence ID" value="NZ_RJPU01000001.1"/>
</dbReference>
<protein>
    <recommendedName>
        <fullName evidence="3">Tetratricopeptide repeat protein</fullName>
    </recommendedName>
</protein>
<name>A0A428HL83_STRCR</name>
<organism evidence="1 2">
    <name type="scientific">Streptococcus cristatus</name>
    <dbReference type="NCBI Taxonomy" id="45634"/>
    <lineage>
        <taxon>Bacteria</taxon>
        <taxon>Bacillati</taxon>
        <taxon>Bacillota</taxon>
        <taxon>Bacilli</taxon>
        <taxon>Lactobacillales</taxon>
        <taxon>Streptococcaceae</taxon>
        <taxon>Streptococcus</taxon>
    </lineage>
</organism>
<sequence length="80" mass="9288">MVSQAEAIKDIVFNQEVNDYFDTTEPQNKLSRIMFAYYGALNAQLKGDKERTRALFESITNENPELFYVQEAKKYLEGVD</sequence>
<reference evidence="1 2" key="1">
    <citation type="submission" date="2018-11" db="EMBL/GenBank/DDBJ databases">
        <title>Species Designations Belie Phenotypic and Genotypic Heterogeneity in Oral Streptococci.</title>
        <authorList>
            <person name="Velsko I."/>
        </authorList>
    </citation>
    <scope>NUCLEOTIDE SEQUENCE [LARGE SCALE GENOMIC DNA]</scope>
    <source>
        <strain evidence="1 2">BCC13</strain>
    </source>
</reference>
<dbReference type="Proteomes" id="UP000278843">
    <property type="component" value="Unassembled WGS sequence"/>
</dbReference>
<accession>A0A428HL83</accession>
<proteinExistence type="predicted"/>
<dbReference type="EMBL" id="RJPU01000001">
    <property type="protein sequence ID" value="RSJ96651.1"/>
    <property type="molecule type" value="Genomic_DNA"/>
</dbReference>
<evidence type="ECO:0008006" key="3">
    <source>
        <dbReference type="Google" id="ProtNLM"/>
    </source>
</evidence>
<gene>
    <name evidence="1" type="ORF">D8790_00055</name>
</gene>
<evidence type="ECO:0000313" key="2">
    <source>
        <dbReference type="Proteomes" id="UP000278843"/>
    </source>
</evidence>
<dbReference type="AlphaFoldDB" id="A0A428HL83"/>
<comment type="caution">
    <text evidence="1">The sequence shown here is derived from an EMBL/GenBank/DDBJ whole genome shotgun (WGS) entry which is preliminary data.</text>
</comment>